<dbReference type="CDD" id="cd02869">
    <property type="entry name" value="PseudoU_synth_RluA_like"/>
    <property type="match status" value="1"/>
</dbReference>
<dbReference type="PANTHER" id="PTHR21600:SF44">
    <property type="entry name" value="RIBOSOMAL LARGE SUBUNIT PSEUDOURIDINE SYNTHASE D"/>
    <property type="match status" value="1"/>
</dbReference>
<dbReference type="Pfam" id="PF00849">
    <property type="entry name" value="PseudoU_synth_2"/>
    <property type="match status" value="1"/>
</dbReference>
<dbReference type="InterPro" id="IPR006225">
    <property type="entry name" value="PsdUridine_synth_RluC/D"/>
</dbReference>
<evidence type="ECO:0000256" key="1">
    <source>
        <dbReference type="ARBA" id="ARBA00000073"/>
    </source>
</evidence>
<accession>A0ABT2SNU9</accession>
<comment type="catalytic activity">
    <reaction evidence="1 4">
        <text>a uridine in RNA = a pseudouridine in RNA</text>
        <dbReference type="Rhea" id="RHEA:48348"/>
        <dbReference type="Rhea" id="RHEA-COMP:12068"/>
        <dbReference type="Rhea" id="RHEA-COMP:12069"/>
        <dbReference type="ChEBI" id="CHEBI:65314"/>
        <dbReference type="ChEBI" id="CHEBI:65315"/>
    </reaction>
</comment>
<dbReference type="RefSeq" id="WP_262655446.1">
    <property type="nucleotide sequence ID" value="NZ_JAOQKE010000019.1"/>
</dbReference>
<dbReference type="InterPro" id="IPR050188">
    <property type="entry name" value="RluA_PseudoU_synthase"/>
</dbReference>
<reference evidence="6 7" key="1">
    <citation type="journal article" date="2021" name="ISME Commun">
        <title>Automated analysis of genomic sequences facilitates high-throughput and comprehensive description of bacteria.</title>
        <authorList>
            <person name="Hitch T.C.A."/>
        </authorList>
    </citation>
    <scope>NUCLEOTIDE SEQUENCE [LARGE SCALE GENOMIC DNA]</scope>
    <source>
        <strain evidence="6 7">Sanger_29</strain>
    </source>
</reference>
<gene>
    <name evidence="6" type="ORF">OCV47_12630</name>
</gene>
<keyword evidence="7" id="KW-1185">Reference proteome</keyword>
<evidence type="ECO:0000256" key="2">
    <source>
        <dbReference type="ARBA" id="ARBA00010876"/>
    </source>
</evidence>
<keyword evidence="3 4" id="KW-0413">Isomerase</keyword>
<evidence type="ECO:0000256" key="3">
    <source>
        <dbReference type="ARBA" id="ARBA00023235"/>
    </source>
</evidence>
<dbReference type="PROSITE" id="PS01129">
    <property type="entry name" value="PSI_RLU"/>
    <property type="match status" value="1"/>
</dbReference>
<evidence type="ECO:0000313" key="6">
    <source>
        <dbReference type="EMBL" id="MCU6726173.1"/>
    </source>
</evidence>
<dbReference type="NCBIfam" id="TIGR00005">
    <property type="entry name" value="rluA_subfam"/>
    <property type="match status" value="1"/>
</dbReference>
<comment type="function">
    <text evidence="4">Responsible for synthesis of pseudouridine from uracil.</text>
</comment>
<sequence>MNRTLQYRGNAENAGMRIGDFLRSQGYSRHVIIHLKKTEHGILLNGEWAYVGQTLKEGDVLEVHIIEEEFSEQIVARELPLTIIYEDEDLMVINKPADMPIHPSINNYDNTLANALMWYFEKQGQPFVYRCINRLDRDTTGLLIVAKNILSGGILSDMSKKREIHREYLALAEGKVPESGVIDAPIARKEESVIERCVDFEKGNRAVTHFWRLDEWNGYSLVRLKLETGRTHQIRVHMKYIGHPLTGDYLYNPDYRILDHQALHSWKLAFRHPITGEQMQFRADPPWWPVGTEFSGF</sequence>
<dbReference type="InterPro" id="IPR006224">
    <property type="entry name" value="PsdUridine_synth_RluA-like_CS"/>
</dbReference>
<evidence type="ECO:0000313" key="7">
    <source>
        <dbReference type="Proteomes" id="UP001652338"/>
    </source>
</evidence>
<evidence type="ECO:0000259" key="5">
    <source>
        <dbReference type="Pfam" id="PF00849"/>
    </source>
</evidence>
<proteinExistence type="inferred from homology"/>
<evidence type="ECO:0000256" key="4">
    <source>
        <dbReference type="RuleBase" id="RU362028"/>
    </source>
</evidence>
<dbReference type="EC" id="5.4.99.-" evidence="4"/>
<dbReference type="InterPro" id="IPR020103">
    <property type="entry name" value="PsdUridine_synth_cat_dom_sf"/>
</dbReference>
<comment type="similarity">
    <text evidence="2 4">Belongs to the pseudouridine synthase RluA family.</text>
</comment>
<dbReference type="Proteomes" id="UP001652338">
    <property type="component" value="Unassembled WGS sequence"/>
</dbReference>
<dbReference type="InterPro" id="IPR006145">
    <property type="entry name" value="PsdUridine_synth_RsuA/RluA"/>
</dbReference>
<feature type="domain" description="Pseudouridine synthase RsuA/RluA-like" evidence="5">
    <location>
        <begin position="89"/>
        <end position="239"/>
    </location>
</feature>
<protein>
    <recommendedName>
        <fullName evidence="4">Pseudouridine synthase</fullName>
        <ecNumber evidence="4">5.4.99.-</ecNumber>
    </recommendedName>
</protein>
<dbReference type="PANTHER" id="PTHR21600">
    <property type="entry name" value="MITOCHONDRIAL RNA PSEUDOURIDINE SYNTHASE"/>
    <property type="match status" value="1"/>
</dbReference>
<name>A0ABT2SNU9_9FIRM</name>
<dbReference type="SUPFAM" id="SSF55120">
    <property type="entry name" value="Pseudouridine synthase"/>
    <property type="match status" value="1"/>
</dbReference>
<organism evidence="6 7">
    <name type="scientific">Muricoprocola aceti</name>
    <dbReference type="NCBI Taxonomy" id="2981772"/>
    <lineage>
        <taxon>Bacteria</taxon>
        <taxon>Bacillati</taxon>
        <taxon>Bacillota</taxon>
        <taxon>Clostridia</taxon>
        <taxon>Lachnospirales</taxon>
        <taxon>Lachnospiraceae</taxon>
        <taxon>Muricoprocola</taxon>
    </lineage>
</organism>
<comment type="caution">
    <text evidence="6">The sequence shown here is derived from an EMBL/GenBank/DDBJ whole genome shotgun (WGS) entry which is preliminary data.</text>
</comment>
<dbReference type="Gene3D" id="3.30.2350.10">
    <property type="entry name" value="Pseudouridine synthase"/>
    <property type="match status" value="1"/>
</dbReference>
<dbReference type="EMBL" id="JAOQKE010000019">
    <property type="protein sequence ID" value="MCU6726173.1"/>
    <property type="molecule type" value="Genomic_DNA"/>
</dbReference>